<name>A0ABY0V0M2_9FLAO</name>
<sequence>MQFRLKANRKYLFDKRKNDILSNANMTRARALRFIAANPELRKPLFDKLPADIDEQIEARTRKDK</sequence>
<dbReference type="EMBL" id="LT629754">
    <property type="protein sequence ID" value="SDT47297.1"/>
    <property type="molecule type" value="Genomic_DNA"/>
</dbReference>
<dbReference type="Proteomes" id="UP000199574">
    <property type="component" value="Chromosome I"/>
</dbReference>
<evidence type="ECO:0000313" key="1">
    <source>
        <dbReference type="EMBL" id="SDT47297.1"/>
    </source>
</evidence>
<organism evidence="1 2">
    <name type="scientific">Maribacter dokdonensis</name>
    <dbReference type="NCBI Taxonomy" id="320912"/>
    <lineage>
        <taxon>Bacteria</taxon>
        <taxon>Pseudomonadati</taxon>
        <taxon>Bacteroidota</taxon>
        <taxon>Flavobacteriia</taxon>
        <taxon>Flavobacteriales</taxon>
        <taxon>Flavobacteriaceae</taxon>
        <taxon>Maribacter</taxon>
    </lineage>
</organism>
<proteinExistence type="predicted"/>
<dbReference type="GeneID" id="90594060"/>
<reference evidence="1 2" key="1">
    <citation type="submission" date="2016-10" db="EMBL/GenBank/DDBJ databases">
        <authorList>
            <person name="Varghese N."/>
            <person name="Submissions S."/>
        </authorList>
    </citation>
    <scope>NUCLEOTIDE SEQUENCE [LARGE SCALE GENOMIC DNA]</scope>
    <source>
        <strain evidence="1 2">MAR_2009_60</strain>
    </source>
</reference>
<protein>
    <submittedName>
        <fullName evidence="1">Uncharacterized protein</fullName>
    </submittedName>
</protein>
<accession>A0ABY0V0M2</accession>
<keyword evidence="2" id="KW-1185">Reference proteome</keyword>
<gene>
    <name evidence="1" type="ORF">SAMN05192545_3928</name>
</gene>
<dbReference type="RefSeq" id="WP_091608789.1">
    <property type="nucleotide sequence ID" value="NZ_LT629754.1"/>
</dbReference>
<evidence type="ECO:0000313" key="2">
    <source>
        <dbReference type="Proteomes" id="UP000199574"/>
    </source>
</evidence>